<dbReference type="Proteomes" id="UP001148838">
    <property type="component" value="Unassembled WGS sequence"/>
</dbReference>
<comment type="caution">
    <text evidence="1">The sequence shown here is derived from an EMBL/GenBank/DDBJ whole genome shotgun (WGS) entry which is preliminary data.</text>
</comment>
<accession>A0ABQ8T8G9</accession>
<gene>
    <name evidence="1" type="ORF">ANN_04140</name>
</gene>
<evidence type="ECO:0000313" key="2">
    <source>
        <dbReference type="Proteomes" id="UP001148838"/>
    </source>
</evidence>
<sequence>MAVLREAGNERPDSLKAICVHQMCNPAALLIRALEIIQSNPLVPNSYGFVSIQRNNAIVEDTQVNFLVPNDKSMGSHKYAAVNFEEYCDGNHVEDGCVESNKITGNEIQIIINPRVLMETDKTEVKVKVVERCGLDT</sequence>
<keyword evidence="2" id="KW-1185">Reference proteome</keyword>
<dbReference type="EMBL" id="JAJSOF020000013">
    <property type="protein sequence ID" value="KAJ4442553.1"/>
    <property type="molecule type" value="Genomic_DNA"/>
</dbReference>
<evidence type="ECO:0000313" key="1">
    <source>
        <dbReference type="EMBL" id="KAJ4442553.1"/>
    </source>
</evidence>
<name>A0ABQ8T8G9_PERAM</name>
<proteinExistence type="predicted"/>
<protein>
    <submittedName>
        <fullName evidence="1">Uncharacterized protein</fullName>
    </submittedName>
</protein>
<reference evidence="1 2" key="1">
    <citation type="journal article" date="2022" name="Allergy">
        <title>Genome assembly and annotation of Periplaneta americana reveal a comprehensive cockroach allergen profile.</title>
        <authorList>
            <person name="Wang L."/>
            <person name="Xiong Q."/>
            <person name="Saelim N."/>
            <person name="Wang L."/>
            <person name="Nong W."/>
            <person name="Wan A.T."/>
            <person name="Shi M."/>
            <person name="Liu X."/>
            <person name="Cao Q."/>
            <person name="Hui J.H.L."/>
            <person name="Sookrung N."/>
            <person name="Leung T.F."/>
            <person name="Tungtrongchitr A."/>
            <person name="Tsui S.K.W."/>
        </authorList>
    </citation>
    <scope>NUCLEOTIDE SEQUENCE [LARGE SCALE GENOMIC DNA]</scope>
    <source>
        <strain evidence="1">PWHHKU_190912</strain>
    </source>
</reference>
<organism evidence="1 2">
    <name type="scientific">Periplaneta americana</name>
    <name type="common">American cockroach</name>
    <name type="synonym">Blatta americana</name>
    <dbReference type="NCBI Taxonomy" id="6978"/>
    <lineage>
        <taxon>Eukaryota</taxon>
        <taxon>Metazoa</taxon>
        <taxon>Ecdysozoa</taxon>
        <taxon>Arthropoda</taxon>
        <taxon>Hexapoda</taxon>
        <taxon>Insecta</taxon>
        <taxon>Pterygota</taxon>
        <taxon>Neoptera</taxon>
        <taxon>Polyneoptera</taxon>
        <taxon>Dictyoptera</taxon>
        <taxon>Blattodea</taxon>
        <taxon>Blattoidea</taxon>
        <taxon>Blattidae</taxon>
        <taxon>Blattinae</taxon>
        <taxon>Periplaneta</taxon>
    </lineage>
</organism>